<proteinExistence type="predicted"/>
<name>A6KKC1_RAT</name>
<evidence type="ECO:0000313" key="2">
    <source>
        <dbReference type="Proteomes" id="UP000234681"/>
    </source>
</evidence>
<gene>
    <name evidence="1" type="ORF">rCG_60377</name>
</gene>
<dbReference type="Proteomes" id="UP000234681">
    <property type="component" value="Chromosome 14"/>
</dbReference>
<accession>A6KKC1</accession>
<reference evidence="1 2" key="1">
    <citation type="submission" date="2005-09" db="EMBL/GenBank/DDBJ databases">
        <authorList>
            <person name="Mural R.J."/>
            <person name="Li P.W."/>
            <person name="Adams M.D."/>
            <person name="Amanatides P.G."/>
            <person name="Baden-Tillson H."/>
            <person name="Barnstead M."/>
            <person name="Chin S.H."/>
            <person name="Dew I."/>
            <person name="Evans C.A."/>
            <person name="Ferriera S."/>
            <person name="Flanigan M."/>
            <person name="Fosler C."/>
            <person name="Glodek A."/>
            <person name="Gu Z."/>
            <person name="Holt R.A."/>
            <person name="Jennings D."/>
            <person name="Kraft C.L."/>
            <person name="Lu F."/>
            <person name="Nguyen T."/>
            <person name="Nusskern D.R."/>
            <person name="Pfannkoch C.M."/>
            <person name="Sitter C."/>
            <person name="Sutton G.G."/>
            <person name="Venter J.C."/>
            <person name="Wang Z."/>
            <person name="Woodage T."/>
            <person name="Zheng X.H."/>
            <person name="Zhong F."/>
        </authorList>
    </citation>
    <scope>NUCLEOTIDE SEQUENCE [LARGE SCALE GENOMIC DNA]</scope>
    <source>
        <strain>BN</strain>
        <strain evidence="2">Sprague-Dawley</strain>
    </source>
</reference>
<protein>
    <submittedName>
        <fullName evidence="1">RCG60377</fullName>
    </submittedName>
</protein>
<dbReference type="EMBL" id="CH474060">
    <property type="protein sequence ID" value="EDL88589.1"/>
    <property type="molecule type" value="Genomic_DNA"/>
</dbReference>
<organism evidence="1 2">
    <name type="scientific">Rattus norvegicus</name>
    <name type="common">Rat</name>
    <dbReference type="NCBI Taxonomy" id="10116"/>
    <lineage>
        <taxon>Eukaryota</taxon>
        <taxon>Metazoa</taxon>
        <taxon>Chordata</taxon>
        <taxon>Craniata</taxon>
        <taxon>Vertebrata</taxon>
        <taxon>Euteleostomi</taxon>
        <taxon>Mammalia</taxon>
        <taxon>Eutheria</taxon>
        <taxon>Euarchontoglires</taxon>
        <taxon>Glires</taxon>
        <taxon>Rodentia</taxon>
        <taxon>Myomorpha</taxon>
        <taxon>Muroidea</taxon>
        <taxon>Muridae</taxon>
        <taxon>Murinae</taxon>
        <taxon>Rattus</taxon>
    </lineage>
</organism>
<dbReference type="AlphaFoldDB" id="A6KKC1"/>
<sequence length="58" mass="6686">MDGRLPMPVRMTAVMSETMLTPVWPPSWSHSECFSCRNSLDPHLRHIKSISLKSLFSR</sequence>
<evidence type="ECO:0000313" key="1">
    <source>
        <dbReference type="EMBL" id="EDL88589.1"/>
    </source>
</evidence>